<name>A0A934X438_9MICO</name>
<dbReference type="Pfam" id="PF00924">
    <property type="entry name" value="MS_channel_2nd"/>
    <property type="match status" value="1"/>
</dbReference>
<sequence length="307" mass="32488">MTAYPLLVSPAAWQVTLDQLLGTPLQIFGIVLTAVIGRWLLHRLIRTVVKRATAQHSDRLRILRGRAGEALADASGLADERYVQRTQTVGAVLRSVVTIVVSTLAVLTIMATLGVPLAPLLASAGVGGVALGFGAQSLVRDFLSGIFMIVEDQYGVGDTIDTGEVIGTVEDVSLRVTRLRDRNGVIWYVRNGEILRVGNHSQGWSIAAIAVPFALDADIAKVTQVLTAALEGLPDRDDRVIEDPSVVIESMSAGTITVRVSARCVPTVNLDVQRDLRVQVKEALDAAGISMAAPVVVPSASPTTGTG</sequence>
<dbReference type="PANTHER" id="PTHR30460">
    <property type="entry name" value="MODERATE CONDUCTANCE MECHANOSENSITIVE CHANNEL YBIO"/>
    <property type="match status" value="1"/>
</dbReference>
<dbReference type="Proteomes" id="UP000718281">
    <property type="component" value="Unassembled WGS sequence"/>
</dbReference>
<evidence type="ECO:0000259" key="9">
    <source>
        <dbReference type="Pfam" id="PF21082"/>
    </source>
</evidence>
<evidence type="ECO:0000259" key="8">
    <source>
        <dbReference type="Pfam" id="PF00924"/>
    </source>
</evidence>
<reference evidence="11 12" key="1">
    <citation type="submission" date="2020-10" db="EMBL/GenBank/DDBJ databases">
        <title>Connecting structure to function with the recovery of over 1000 high-quality activated sludge metagenome-assembled genomes encoding full-length rRNA genes using long-read sequencing.</title>
        <authorList>
            <person name="Singleton C.M."/>
            <person name="Petriglieri F."/>
            <person name="Kristensen J.M."/>
            <person name="Kirkegaard R.H."/>
            <person name="Michaelsen T.Y."/>
            <person name="Andersen M.H."/>
            <person name="Karst S.M."/>
            <person name="Dueholm M.S."/>
            <person name="Nielsen P.H."/>
            <person name="Albertsen M."/>
        </authorList>
    </citation>
    <scope>NUCLEOTIDE SEQUENCE [LARGE SCALE GENOMIC DNA]</scope>
    <source>
        <strain evidence="11">AalE_18-Q3-R2-46_BAT3C.188</strain>
    </source>
</reference>
<dbReference type="GO" id="GO:0005886">
    <property type="term" value="C:plasma membrane"/>
    <property type="evidence" value="ECO:0007669"/>
    <property type="project" value="UniProtKB-SubCell"/>
</dbReference>
<comment type="similarity">
    <text evidence="2">Belongs to the MscS (TC 1.A.23) family.</text>
</comment>
<dbReference type="InterPro" id="IPR023408">
    <property type="entry name" value="MscS_beta-dom_sf"/>
</dbReference>
<evidence type="ECO:0000259" key="10">
    <source>
        <dbReference type="Pfam" id="PF21088"/>
    </source>
</evidence>
<dbReference type="AlphaFoldDB" id="A0A934X438"/>
<evidence type="ECO:0000256" key="2">
    <source>
        <dbReference type="ARBA" id="ARBA00008017"/>
    </source>
</evidence>
<evidence type="ECO:0000256" key="6">
    <source>
        <dbReference type="ARBA" id="ARBA00023136"/>
    </source>
</evidence>
<evidence type="ECO:0000256" key="7">
    <source>
        <dbReference type="SAM" id="Phobius"/>
    </source>
</evidence>
<feature type="domain" description="Mechanosensitive ion channel MscS" evidence="8">
    <location>
        <begin position="138"/>
        <end position="201"/>
    </location>
</feature>
<dbReference type="Gene3D" id="2.30.30.60">
    <property type="match status" value="1"/>
</dbReference>
<feature type="domain" description="Mechanosensitive ion channel transmembrane helices 2/3" evidence="10">
    <location>
        <begin position="96"/>
        <end position="136"/>
    </location>
</feature>
<evidence type="ECO:0000256" key="5">
    <source>
        <dbReference type="ARBA" id="ARBA00022989"/>
    </source>
</evidence>
<protein>
    <submittedName>
        <fullName evidence="11">Mechanosensitive ion channel family protein</fullName>
    </submittedName>
</protein>
<evidence type="ECO:0000313" key="12">
    <source>
        <dbReference type="Proteomes" id="UP000718281"/>
    </source>
</evidence>
<dbReference type="InterPro" id="IPR011014">
    <property type="entry name" value="MscS_channel_TM-2"/>
</dbReference>
<dbReference type="SUPFAM" id="SSF82689">
    <property type="entry name" value="Mechanosensitive channel protein MscS (YggB), C-terminal domain"/>
    <property type="match status" value="1"/>
</dbReference>
<dbReference type="InterPro" id="IPR011066">
    <property type="entry name" value="MscS_channel_C_sf"/>
</dbReference>
<dbReference type="EMBL" id="JADIXZ010000004">
    <property type="protein sequence ID" value="MBK6300701.1"/>
    <property type="molecule type" value="Genomic_DNA"/>
</dbReference>
<dbReference type="Gene3D" id="1.10.287.1260">
    <property type="match status" value="1"/>
</dbReference>
<feature type="domain" description="Mechanosensitive ion channel MscS C-terminal" evidence="9">
    <location>
        <begin position="209"/>
        <end position="291"/>
    </location>
</feature>
<dbReference type="InterPro" id="IPR049142">
    <property type="entry name" value="MS_channel_1st"/>
</dbReference>
<keyword evidence="3" id="KW-1003">Cell membrane</keyword>
<keyword evidence="5 7" id="KW-1133">Transmembrane helix</keyword>
<dbReference type="GO" id="GO:0008381">
    <property type="term" value="F:mechanosensitive monoatomic ion channel activity"/>
    <property type="evidence" value="ECO:0007669"/>
    <property type="project" value="InterPro"/>
</dbReference>
<dbReference type="InterPro" id="IPR010920">
    <property type="entry name" value="LSM_dom_sf"/>
</dbReference>
<dbReference type="InterPro" id="IPR049278">
    <property type="entry name" value="MS_channel_C"/>
</dbReference>
<dbReference type="Pfam" id="PF21082">
    <property type="entry name" value="MS_channel_3rd"/>
    <property type="match status" value="1"/>
</dbReference>
<feature type="transmembrane region" description="Helical" evidence="7">
    <location>
        <begin position="20"/>
        <end position="41"/>
    </location>
</feature>
<accession>A0A934X438</accession>
<proteinExistence type="inferred from homology"/>
<dbReference type="Pfam" id="PF21088">
    <property type="entry name" value="MS_channel_1st"/>
    <property type="match status" value="1"/>
</dbReference>
<dbReference type="SUPFAM" id="SSF50182">
    <property type="entry name" value="Sm-like ribonucleoproteins"/>
    <property type="match status" value="1"/>
</dbReference>
<evidence type="ECO:0000256" key="3">
    <source>
        <dbReference type="ARBA" id="ARBA00022475"/>
    </source>
</evidence>
<dbReference type="FunFam" id="2.30.30.60:FF:000001">
    <property type="entry name" value="MscS Mechanosensitive ion channel"/>
    <property type="match status" value="1"/>
</dbReference>
<dbReference type="InterPro" id="IPR045276">
    <property type="entry name" value="YbiO_bact"/>
</dbReference>
<feature type="transmembrane region" description="Helical" evidence="7">
    <location>
        <begin position="91"/>
        <end position="111"/>
    </location>
</feature>
<dbReference type="InterPro" id="IPR006685">
    <property type="entry name" value="MscS_channel_2nd"/>
</dbReference>
<evidence type="ECO:0000256" key="1">
    <source>
        <dbReference type="ARBA" id="ARBA00004651"/>
    </source>
</evidence>
<keyword evidence="6 7" id="KW-0472">Membrane</keyword>
<organism evidence="11 12">
    <name type="scientific">Candidatus Phosphoribacter hodrii</name>
    <dbReference type="NCBI Taxonomy" id="2953743"/>
    <lineage>
        <taxon>Bacteria</taxon>
        <taxon>Bacillati</taxon>
        <taxon>Actinomycetota</taxon>
        <taxon>Actinomycetes</taxon>
        <taxon>Micrococcales</taxon>
        <taxon>Dermatophilaceae</taxon>
        <taxon>Candidatus Phosphoribacter</taxon>
    </lineage>
</organism>
<evidence type="ECO:0000313" key="11">
    <source>
        <dbReference type="EMBL" id="MBK6300701.1"/>
    </source>
</evidence>
<dbReference type="SUPFAM" id="SSF82861">
    <property type="entry name" value="Mechanosensitive channel protein MscS (YggB), transmembrane region"/>
    <property type="match status" value="1"/>
</dbReference>
<keyword evidence="4 7" id="KW-0812">Transmembrane</keyword>
<dbReference type="PANTHER" id="PTHR30460:SF0">
    <property type="entry name" value="MODERATE CONDUCTANCE MECHANOSENSITIVE CHANNEL YBIO"/>
    <property type="match status" value="1"/>
</dbReference>
<comment type="caution">
    <text evidence="11">The sequence shown here is derived from an EMBL/GenBank/DDBJ whole genome shotgun (WGS) entry which is preliminary data.</text>
</comment>
<dbReference type="Gene3D" id="3.30.70.100">
    <property type="match status" value="1"/>
</dbReference>
<gene>
    <name evidence="11" type="ORF">IPF40_06500</name>
</gene>
<evidence type="ECO:0000256" key="4">
    <source>
        <dbReference type="ARBA" id="ARBA00022692"/>
    </source>
</evidence>
<comment type="subcellular location">
    <subcellularLocation>
        <location evidence="1">Cell membrane</location>
        <topology evidence="1">Multi-pass membrane protein</topology>
    </subcellularLocation>
</comment>
<feature type="transmembrane region" description="Helical" evidence="7">
    <location>
        <begin position="117"/>
        <end position="139"/>
    </location>
</feature>